<dbReference type="PIRSF" id="PIRSF002741">
    <property type="entry name" value="MppA"/>
    <property type="match status" value="1"/>
</dbReference>
<dbReference type="RefSeq" id="WP_284382170.1">
    <property type="nucleotide sequence ID" value="NZ_BSNM01000015.1"/>
</dbReference>
<evidence type="ECO:0000313" key="3">
    <source>
        <dbReference type="EMBL" id="GLQ32245.1"/>
    </source>
</evidence>
<dbReference type="InterPro" id="IPR039424">
    <property type="entry name" value="SBP_5"/>
</dbReference>
<dbReference type="PANTHER" id="PTHR30290">
    <property type="entry name" value="PERIPLASMIC BINDING COMPONENT OF ABC TRANSPORTER"/>
    <property type="match status" value="1"/>
</dbReference>
<dbReference type="InterPro" id="IPR000914">
    <property type="entry name" value="SBP_5_dom"/>
</dbReference>
<dbReference type="GO" id="GO:0030288">
    <property type="term" value="C:outer membrane-bounded periplasmic space"/>
    <property type="evidence" value="ECO:0007669"/>
    <property type="project" value="TreeGrafter"/>
</dbReference>
<gene>
    <name evidence="3" type="ORF">GCM10007876_27240</name>
</gene>
<accession>A0AA37W790</accession>
<keyword evidence="4" id="KW-1185">Reference proteome</keyword>
<dbReference type="InterPro" id="IPR030678">
    <property type="entry name" value="Peptide/Ni-bd"/>
</dbReference>
<dbReference type="Proteomes" id="UP001161389">
    <property type="component" value="Unassembled WGS sequence"/>
</dbReference>
<dbReference type="AlphaFoldDB" id="A0AA37W790"/>
<dbReference type="EMBL" id="BSNM01000015">
    <property type="protein sequence ID" value="GLQ32245.1"/>
    <property type="molecule type" value="Genomic_DNA"/>
</dbReference>
<dbReference type="PANTHER" id="PTHR30290:SF64">
    <property type="entry name" value="ABC TRANSPORTER PERIPLASMIC BINDING PROTEIN"/>
    <property type="match status" value="1"/>
</dbReference>
<sequence>MTSLAKPISNRNTTSKLGYRFLQRSKLTLVTTLSLLLSGVVMSDASKDQEIHSSHGIAMHGDLKYSKDFKHFDYANPDAPKGGEIRLASTGGFDSLNPFVIKGNSAAGLISLGQGLLYDSLTTQSEDEPFSQYGSLAKTIIWPEDRSWVTFKLEPEARFHDGEPIRSDDVKWTFDTLIAKGHPQYQSYYGDVVEVLTPDELTITFKFKDTTNKELALIIGQLPVLPKHYWQDKDFTKADLTIPVGNGPYRIKTIDPGRSIVYERVKDWWAKDKAINKGQYNFDTIRYDYYRDDSVAIEALKADQFDVRVESSSKEWATAYEGPQFEDGRMVKTLIKHDNPTGMQAFVYNTRRKPFDNIKVREALGYLFDFEWTNKTLFYNQYTRATSYFNNSELGATGLPQGEELKILNKYRDQLPEEVFTKEYSVPKTDGSGNIRQNMRKAITLLKEAGWSLKGGKLLNKEGAPMKFEIMIVQPSFERVILPFQKNLKRIGVEVDIRKVDVQQFIKRFQSFDFDVMVGTFGQSSSPGNEQRGYWHSTQADNKGSRNTIGIKNPVIDDLIDLVITAPTRDSLVARTRALDRVLLWNHFVIPQWHFPAYRVVYWNKFDFPKDAKTHYFSTDTWWAKDAKQDK</sequence>
<dbReference type="SUPFAM" id="SSF53850">
    <property type="entry name" value="Periplasmic binding protein-like II"/>
    <property type="match status" value="1"/>
</dbReference>
<comment type="caution">
    <text evidence="3">The sequence shown here is derived from an EMBL/GenBank/DDBJ whole genome shotgun (WGS) entry which is preliminary data.</text>
</comment>
<feature type="domain" description="Solute-binding protein family 5" evidence="2">
    <location>
        <begin position="135"/>
        <end position="539"/>
    </location>
</feature>
<evidence type="ECO:0000313" key="4">
    <source>
        <dbReference type="Proteomes" id="UP001161389"/>
    </source>
</evidence>
<dbReference type="GO" id="GO:0015833">
    <property type="term" value="P:peptide transport"/>
    <property type="evidence" value="ECO:0007669"/>
    <property type="project" value="TreeGrafter"/>
</dbReference>
<proteinExistence type="predicted"/>
<keyword evidence="1" id="KW-0732">Signal</keyword>
<evidence type="ECO:0000259" key="2">
    <source>
        <dbReference type="Pfam" id="PF00496"/>
    </source>
</evidence>
<reference evidence="3" key="1">
    <citation type="journal article" date="2014" name="Int. J. Syst. Evol. Microbiol.">
        <title>Complete genome sequence of Corynebacterium casei LMG S-19264T (=DSM 44701T), isolated from a smear-ripened cheese.</title>
        <authorList>
            <consortium name="US DOE Joint Genome Institute (JGI-PGF)"/>
            <person name="Walter F."/>
            <person name="Albersmeier A."/>
            <person name="Kalinowski J."/>
            <person name="Ruckert C."/>
        </authorList>
    </citation>
    <scope>NUCLEOTIDE SEQUENCE</scope>
    <source>
        <strain evidence="3">NBRC 110071</strain>
    </source>
</reference>
<protein>
    <submittedName>
        <fullName evidence="3">ABC transporter substrate-binding protein</fullName>
    </submittedName>
</protein>
<name>A0AA37W790_9GAMM</name>
<reference evidence="3" key="2">
    <citation type="submission" date="2023-01" db="EMBL/GenBank/DDBJ databases">
        <title>Draft genome sequence of Litoribrevibacter albus strain NBRC 110071.</title>
        <authorList>
            <person name="Sun Q."/>
            <person name="Mori K."/>
        </authorList>
    </citation>
    <scope>NUCLEOTIDE SEQUENCE</scope>
    <source>
        <strain evidence="3">NBRC 110071</strain>
    </source>
</reference>
<organism evidence="3 4">
    <name type="scientific">Litoribrevibacter albus</name>
    <dbReference type="NCBI Taxonomy" id="1473156"/>
    <lineage>
        <taxon>Bacteria</taxon>
        <taxon>Pseudomonadati</taxon>
        <taxon>Pseudomonadota</taxon>
        <taxon>Gammaproteobacteria</taxon>
        <taxon>Oceanospirillales</taxon>
        <taxon>Oceanospirillaceae</taxon>
        <taxon>Litoribrevibacter</taxon>
    </lineage>
</organism>
<dbReference type="GO" id="GO:0042884">
    <property type="term" value="P:microcin transport"/>
    <property type="evidence" value="ECO:0007669"/>
    <property type="project" value="TreeGrafter"/>
</dbReference>
<dbReference type="CDD" id="cd08497">
    <property type="entry name" value="MbnE-like"/>
    <property type="match status" value="1"/>
</dbReference>
<dbReference type="Gene3D" id="3.40.190.10">
    <property type="entry name" value="Periplasmic binding protein-like II"/>
    <property type="match status" value="1"/>
</dbReference>
<evidence type="ECO:0000256" key="1">
    <source>
        <dbReference type="ARBA" id="ARBA00022729"/>
    </source>
</evidence>
<dbReference type="GO" id="GO:0043190">
    <property type="term" value="C:ATP-binding cassette (ABC) transporter complex"/>
    <property type="evidence" value="ECO:0007669"/>
    <property type="project" value="InterPro"/>
</dbReference>
<dbReference type="Pfam" id="PF00496">
    <property type="entry name" value="SBP_bac_5"/>
    <property type="match status" value="1"/>
</dbReference>
<dbReference type="GO" id="GO:1904680">
    <property type="term" value="F:peptide transmembrane transporter activity"/>
    <property type="evidence" value="ECO:0007669"/>
    <property type="project" value="TreeGrafter"/>
</dbReference>
<dbReference type="FunFam" id="3.10.105.10:FF:000005">
    <property type="entry name" value="ABC transporter substrate-binding protein"/>
    <property type="match status" value="1"/>
</dbReference>
<dbReference type="Gene3D" id="3.10.105.10">
    <property type="entry name" value="Dipeptide-binding Protein, Domain 3"/>
    <property type="match status" value="1"/>
</dbReference>